<evidence type="ECO:0000313" key="1">
    <source>
        <dbReference type="EMBL" id="KAF5740215.1"/>
    </source>
</evidence>
<name>A0A7J7D1H1_TRIWF</name>
<dbReference type="InParanoid" id="A0A7J7D1H1"/>
<dbReference type="Pfam" id="PF03767">
    <property type="entry name" value="Acid_phosphat_B"/>
    <property type="match status" value="1"/>
</dbReference>
<dbReference type="Gene3D" id="3.40.50.1000">
    <property type="entry name" value="HAD superfamily/HAD-like"/>
    <property type="match status" value="1"/>
</dbReference>
<dbReference type="PANTHER" id="PTHR31284">
    <property type="entry name" value="ACID PHOSPHATASE-LIKE PROTEIN"/>
    <property type="match status" value="1"/>
</dbReference>
<reference evidence="1 2" key="1">
    <citation type="journal article" date="2020" name="Nat. Commun.">
        <title>Genome of Tripterygium wilfordii and identification of cytochrome P450 involved in triptolide biosynthesis.</title>
        <authorList>
            <person name="Tu L."/>
            <person name="Su P."/>
            <person name="Zhang Z."/>
            <person name="Gao L."/>
            <person name="Wang J."/>
            <person name="Hu T."/>
            <person name="Zhou J."/>
            <person name="Zhang Y."/>
            <person name="Zhao Y."/>
            <person name="Liu Y."/>
            <person name="Song Y."/>
            <person name="Tong Y."/>
            <person name="Lu Y."/>
            <person name="Yang J."/>
            <person name="Xu C."/>
            <person name="Jia M."/>
            <person name="Peters R.J."/>
            <person name="Huang L."/>
            <person name="Gao W."/>
        </authorList>
    </citation>
    <scope>NUCLEOTIDE SEQUENCE [LARGE SCALE GENOMIC DNA]</scope>
    <source>
        <strain evidence="2">cv. XIE 37</strain>
        <tissue evidence="1">Leaf</tissue>
    </source>
</reference>
<dbReference type="PANTHER" id="PTHR31284:SF10">
    <property type="entry name" value="ACID PHOSPHATASE-LIKE PROTEIN"/>
    <property type="match status" value="1"/>
</dbReference>
<dbReference type="InterPro" id="IPR005519">
    <property type="entry name" value="Acid_phosphat_B-like"/>
</dbReference>
<comment type="caution">
    <text evidence="1">The sequence shown here is derived from an EMBL/GenBank/DDBJ whole genome shotgun (WGS) entry which is preliminary data.</text>
</comment>
<organism evidence="1 2">
    <name type="scientific">Tripterygium wilfordii</name>
    <name type="common">Thunder God vine</name>
    <dbReference type="NCBI Taxonomy" id="458696"/>
    <lineage>
        <taxon>Eukaryota</taxon>
        <taxon>Viridiplantae</taxon>
        <taxon>Streptophyta</taxon>
        <taxon>Embryophyta</taxon>
        <taxon>Tracheophyta</taxon>
        <taxon>Spermatophyta</taxon>
        <taxon>Magnoliopsida</taxon>
        <taxon>eudicotyledons</taxon>
        <taxon>Gunneridae</taxon>
        <taxon>Pentapetalae</taxon>
        <taxon>rosids</taxon>
        <taxon>fabids</taxon>
        <taxon>Celastrales</taxon>
        <taxon>Celastraceae</taxon>
        <taxon>Tripterygium</taxon>
    </lineage>
</organism>
<keyword evidence="2" id="KW-1185">Reference proteome</keyword>
<dbReference type="AlphaFoldDB" id="A0A7J7D1H1"/>
<dbReference type="Proteomes" id="UP000593562">
    <property type="component" value="Unassembled WGS sequence"/>
</dbReference>
<accession>A0A7J7D1H1</accession>
<dbReference type="InterPro" id="IPR023214">
    <property type="entry name" value="HAD_sf"/>
</dbReference>
<proteinExistence type="predicted"/>
<evidence type="ECO:0000313" key="2">
    <source>
        <dbReference type="Proteomes" id="UP000593562"/>
    </source>
</evidence>
<gene>
    <name evidence="1" type="ORF">HS088_TW11G00281</name>
</gene>
<sequence>MAVEVLHGKRWWMHACGGGGSMGAKREERGPLDQGVPATVYKSQKRKQLVDDGYRIRGNSGDQWSDLLGFAVAKRSFKRPNPMYYIA</sequence>
<dbReference type="EMBL" id="JAAARO010000011">
    <property type="protein sequence ID" value="KAF5740215.1"/>
    <property type="molecule type" value="Genomic_DNA"/>
</dbReference>
<protein>
    <submittedName>
        <fullName evidence="1">Acid phosphatase 1-like</fullName>
    </submittedName>
</protein>